<comment type="subcellular location">
    <subcellularLocation>
        <location evidence="1">Cell membrane</location>
        <topology evidence="1">Multi-pass membrane protein</topology>
    </subcellularLocation>
</comment>
<dbReference type="InterPro" id="IPR013525">
    <property type="entry name" value="ABC2_TM"/>
</dbReference>
<evidence type="ECO:0000256" key="2">
    <source>
        <dbReference type="ARBA" id="ARBA00022475"/>
    </source>
</evidence>
<feature type="transmembrane region" description="Helical" evidence="6">
    <location>
        <begin position="251"/>
        <end position="274"/>
    </location>
</feature>
<organism evidence="8 9">
    <name type="scientific">Gramella jeungdoensis</name>
    <dbReference type="NCBI Taxonomy" id="708091"/>
    <lineage>
        <taxon>Bacteria</taxon>
        <taxon>Pseudomonadati</taxon>
        <taxon>Bacteroidota</taxon>
        <taxon>Flavobacteriia</taxon>
        <taxon>Flavobacteriales</taxon>
        <taxon>Flavobacteriaceae</taxon>
        <taxon>Christiangramia</taxon>
    </lineage>
</organism>
<dbReference type="Gene3D" id="3.40.1710.10">
    <property type="entry name" value="abc type-2 transporter like domain"/>
    <property type="match status" value="1"/>
</dbReference>
<accession>A0A4Y8AP73</accession>
<dbReference type="Pfam" id="PF12698">
    <property type="entry name" value="ABC2_membrane_3"/>
    <property type="match status" value="1"/>
</dbReference>
<dbReference type="RefSeq" id="WP_134249248.1">
    <property type="nucleotide sequence ID" value="NZ_SNQI01000006.1"/>
</dbReference>
<evidence type="ECO:0000259" key="7">
    <source>
        <dbReference type="Pfam" id="PF12698"/>
    </source>
</evidence>
<evidence type="ECO:0000256" key="3">
    <source>
        <dbReference type="ARBA" id="ARBA00022692"/>
    </source>
</evidence>
<keyword evidence="4 6" id="KW-1133">Transmembrane helix</keyword>
<dbReference type="PANTHER" id="PTHR30294">
    <property type="entry name" value="MEMBRANE COMPONENT OF ABC TRANSPORTER YHHJ-RELATED"/>
    <property type="match status" value="1"/>
</dbReference>
<dbReference type="GO" id="GO:0005886">
    <property type="term" value="C:plasma membrane"/>
    <property type="evidence" value="ECO:0007669"/>
    <property type="project" value="UniProtKB-SubCell"/>
</dbReference>
<evidence type="ECO:0000256" key="4">
    <source>
        <dbReference type="ARBA" id="ARBA00022989"/>
    </source>
</evidence>
<sequence length="403" mass="45058">MKSFYKKYHRAKISFKNSFVNEWNAIKSDKAVVSTFLLVGFVILMVYTYIYSKEVITEVPVAIVNQDATKTSRDYIAMLNASEGIKTVSNYSDIQEAKNDYYSKKVMGIVIIPKNFEKNLRSGKQTTIISFSDASNMVFYKKVLVDVTVTTGNFNAGIVVKKEMSKGIPIAYAKQNYVPIQTISTSLFNTSSGYATYIIPILTALIIQLVILMGIGILNGSRKEDKTIHTNFPRLLHKAGAIPVLLAKASLYSLIFAVILPIQIGIIYAIFSIPIRTSLILVYLFSLPYLTSVVFLGIAISSLFKRREDSIVFLVLLSIPSLMLSGLSFPMEGFSSFYQQLAKLLPSTSGITGFIKLTQMKASFSQVLSDWSHLWLLTLVYFILAVITLKVNVRKEKRHTSSL</sequence>
<dbReference type="PANTHER" id="PTHR30294:SF46">
    <property type="entry name" value="ABC TRANSPORTER PERMEASE"/>
    <property type="match status" value="1"/>
</dbReference>
<feature type="domain" description="ABC-2 type transporter transmembrane" evidence="7">
    <location>
        <begin position="32"/>
        <end position="387"/>
    </location>
</feature>
<dbReference type="InterPro" id="IPR051449">
    <property type="entry name" value="ABC-2_transporter_component"/>
</dbReference>
<reference evidence="8 9" key="1">
    <citation type="journal article" date="2011" name="J. Microbiol.">
        <title>Gramella jeungdoensis sp. nov., isolated from a solar saltern in Korea.</title>
        <authorList>
            <person name="Joung Y."/>
            <person name="Kim H."/>
            <person name="Jang T."/>
            <person name="Ahn T.S."/>
            <person name="Joh K."/>
        </authorList>
    </citation>
    <scope>NUCLEOTIDE SEQUENCE [LARGE SCALE GENOMIC DNA]</scope>
    <source>
        <strain evidence="8 9">KCTC 23123</strain>
    </source>
</reference>
<dbReference type="AlphaFoldDB" id="A0A4Y8AP73"/>
<gene>
    <name evidence="8" type="ORF">E2488_15260</name>
</gene>
<feature type="transmembrane region" description="Helical" evidence="6">
    <location>
        <begin position="194"/>
        <end position="218"/>
    </location>
</feature>
<evidence type="ECO:0000256" key="5">
    <source>
        <dbReference type="ARBA" id="ARBA00023136"/>
    </source>
</evidence>
<name>A0A4Y8AP73_9FLAO</name>
<feature type="transmembrane region" description="Helical" evidence="6">
    <location>
        <begin position="374"/>
        <end position="393"/>
    </location>
</feature>
<dbReference type="GO" id="GO:0140359">
    <property type="term" value="F:ABC-type transporter activity"/>
    <property type="evidence" value="ECO:0007669"/>
    <property type="project" value="InterPro"/>
</dbReference>
<keyword evidence="3 6" id="KW-0812">Transmembrane</keyword>
<evidence type="ECO:0000256" key="6">
    <source>
        <dbReference type="SAM" id="Phobius"/>
    </source>
</evidence>
<feature type="transmembrane region" description="Helical" evidence="6">
    <location>
        <begin position="280"/>
        <end position="304"/>
    </location>
</feature>
<evidence type="ECO:0000313" key="9">
    <source>
        <dbReference type="Proteomes" id="UP000298517"/>
    </source>
</evidence>
<dbReference type="Proteomes" id="UP000298517">
    <property type="component" value="Unassembled WGS sequence"/>
</dbReference>
<evidence type="ECO:0000256" key="1">
    <source>
        <dbReference type="ARBA" id="ARBA00004651"/>
    </source>
</evidence>
<comment type="caution">
    <text evidence="8">The sequence shown here is derived from an EMBL/GenBank/DDBJ whole genome shotgun (WGS) entry which is preliminary data.</text>
</comment>
<keyword evidence="5 6" id="KW-0472">Membrane</keyword>
<proteinExistence type="predicted"/>
<keyword evidence="2" id="KW-1003">Cell membrane</keyword>
<feature type="transmembrane region" description="Helical" evidence="6">
    <location>
        <begin position="311"/>
        <end position="331"/>
    </location>
</feature>
<keyword evidence="9" id="KW-1185">Reference proteome</keyword>
<evidence type="ECO:0000313" key="8">
    <source>
        <dbReference type="EMBL" id="TEW72219.1"/>
    </source>
</evidence>
<feature type="transmembrane region" description="Helical" evidence="6">
    <location>
        <begin position="31"/>
        <end position="50"/>
    </location>
</feature>
<dbReference type="EMBL" id="SNQI01000006">
    <property type="protein sequence ID" value="TEW72219.1"/>
    <property type="molecule type" value="Genomic_DNA"/>
</dbReference>
<protein>
    <submittedName>
        <fullName evidence="8">ABC transporter permease</fullName>
    </submittedName>
</protein>
<dbReference type="OrthoDB" id="9811522at2"/>